<evidence type="ECO:0000259" key="3">
    <source>
        <dbReference type="Pfam" id="PF24621"/>
    </source>
</evidence>
<dbReference type="Gene3D" id="1.20.1090.10">
    <property type="entry name" value="Dehydroquinate synthase-like - alpha domain"/>
    <property type="match status" value="1"/>
</dbReference>
<accession>A0A3B0SXJ7</accession>
<dbReference type="AlphaFoldDB" id="A0A3B0SXJ7"/>
<evidence type="ECO:0000256" key="1">
    <source>
        <dbReference type="ARBA" id="ARBA00023027"/>
    </source>
</evidence>
<reference evidence="4" key="1">
    <citation type="submission" date="2018-06" db="EMBL/GenBank/DDBJ databases">
        <authorList>
            <person name="Zhirakovskaya E."/>
        </authorList>
    </citation>
    <scope>NUCLEOTIDE SEQUENCE</scope>
</reference>
<feature type="domain" description="3-dehydroquinate synthase C-terminal" evidence="3">
    <location>
        <begin position="27"/>
        <end position="176"/>
    </location>
</feature>
<dbReference type="SUPFAM" id="SSF56796">
    <property type="entry name" value="Dehydroquinate synthase-like"/>
    <property type="match status" value="1"/>
</dbReference>
<dbReference type="EMBL" id="UOEM01000010">
    <property type="protein sequence ID" value="VAW10308.1"/>
    <property type="molecule type" value="Genomic_DNA"/>
</dbReference>
<organism evidence="4">
    <name type="scientific">hydrothermal vent metagenome</name>
    <dbReference type="NCBI Taxonomy" id="652676"/>
    <lineage>
        <taxon>unclassified sequences</taxon>
        <taxon>metagenomes</taxon>
        <taxon>ecological metagenomes</taxon>
    </lineage>
</organism>
<dbReference type="PANTHER" id="PTHR43622">
    <property type="entry name" value="3-DEHYDROQUINATE SYNTHASE"/>
    <property type="match status" value="1"/>
</dbReference>
<dbReference type="PANTHER" id="PTHR43622:SF7">
    <property type="entry name" value="3-DEHYDROQUINATE SYNTHASE, CHLOROPLASTIC"/>
    <property type="match status" value="1"/>
</dbReference>
<name>A0A3B0SXJ7_9ZZZZ</name>
<dbReference type="GO" id="GO:0009073">
    <property type="term" value="P:aromatic amino acid family biosynthetic process"/>
    <property type="evidence" value="ECO:0007669"/>
    <property type="project" value="TreeGrafter"/>
</dbReference>
<feature type="non-terminal residue" evidence="4">
    <location>
        <position position="1"/>
    </location>
</feature>
<gene>
    <name evidence="4" type="ORF">MNBD_ALPHA09-2170</name>
</gene>
<protein>
    <submittedName>
        <fullName evidence="4">3-dehydroquinate synthase</fullName>
        <ecNumber evidence="4">4.2.3.4</ecNumber>
    </submittedName>
</protein>
<dbReference type="InterPro" id="IPR056179">
    <property type="entry name" value="DHQS_C"/>
</dbReference>
<sequence length="213" mass="22339">GAFHQPALVLADTGVLNSLPERQIRAGYAEIVKYAFINDRRFFDWLETNAAAVLAQSGAEREHAIEKSCRNKAAIVAADEREGGVRALLNLGHTFGHALEAAIGYTGELLHGEAVAIGTGLAFDLSARLGFAPKADADAAKGHLTRAGLPTGLTSLMGRLPDAAGLVRLMGNDKKVVGGAKTLVLARGIGEAFLTAEVSDKVLEAFLADKLKP</sequence>
<dbReference type="Pfam" id="PF24621">
    <property type="entry name" value="DHQS_C"/>
    <property type="match status" value="1"/>
</dbReference>
<dbReference type="GO" id="GO:0003856">
    <property type="term" value="F:3-dehydroquinate synthase activity"/>
    <property type="evidence" value="ECO:0007669"/>
    <property type="project" value="UniProtKB-EC"/>
</dbReference>
<keyword evidence="2 4" id="KW-0456">Lyase</keyword>
<dbReference type="CDD" id="cd08195">
    <property type="entry name" value="DHQS"/>
    <property type="match status" value="1"/>
</dbReference>
<evidence type="ECO:0000313" key="4">
    <source>
        <dbReference type="EMBL" id="VAW10308.1"/>
    </source>
</evidence>
<proteinExistence type="predicted"/>
<dbReference type="InterPro" id="IPR050071">
    <property type="entry name" value="Dehydroquinate_synthase"/>
</dbReference>
<keyword evidence="1" id="KW-0520">NAD</keyword>
<dbReference type="EC" id="4.2.3.4" evidence="4"/>
<evidence type="ECO:0000256" key="2">
    <source>
        <dbReference type="ARBA" id="ARBA00023239"/>
    </source>
</evidence>